<evidence type="ECO:0000256" key="1">
    <source>
        <dbReference type="SAM" id="Phobius"/>
    </source>
</evidence>
<keyword evidence="4" id="KW-1185">Reference proteome</keyword>
<organism evidence="3 4">
    <name type="scientific">Thermomonas aquatica</name>
    <dbReference type="NCBI Taxonomy" id="2202149"/>
    <lineage>
        <taxon>Bacteria</taxon>
        <taxon>Pseudomonadati</taxon>
        <taxon>Pseudomonadota</taxon>
        <taxon>Gammaproteobacteria</taxon>
        <taxon>Lysobacterales</taxon>
        <taxon>Lysobacteraceae</taxon>
        <taxon>Thermomonas</taxon>
    </lineage>
</organism>
<protein>
    <submittedName>
        <fullName evidence="3">NERD domain-containing protein</fullName>
    </submittedName>
</protein>
<keyword evidence="1" id="KW-0812">Transmembrane</keyword>
<name>A0A5B7ZRL8_9GAMM</name>
<feature type="transmembrane region" description="Helical" evidence="1">
    <location>
        <begin position="62"/>
        <end position="81"/>
    </location>
</feature>
<dbReference type="AlphaFoldDB" id="A0A5B7ZRL8"/>
<dbReference type="Proteomes" id="UP000308149">
    <property type="component" value="Chromosome"/>
</dbReference>
<dbReference type="PROSITE" id="PS50965">
    <property type="entry name" value="NERD"/>
    <property type="match status" value="1"/>
</dbReference>
<dbReference type="OrthoDB" id="572185at2"/>
<gene>
    <name evidence="3" type="ORF">FHQ07_10430</name>
</gene>
<accession>A0A5B7ZRL8</accession>
<dbReference type="KEGG" id="thes:FHQ07_10430"/>
<sequence length="295" mass="33469">MKWQVFIGHFVFVASVLFTGVVVIGFKLLRQYQRRRSPLHGKQIGHVPGQQLLDRIEKASEGVGYGVDVMTLALPLLFLVWATLRIDWTNVRFGVAELIFVAGWLIFFGYGFWQYQRHAKQREQARDGLLAERVTGMQLNRLVAQGCVVLHDLPSEVGNIDHVVVSPQAVFAIETKSFRKPKGDGENHRVRFDGRALHFPDFTNVEAVPQAERGAQWLARFLREKLGSDFPVIPALSLPGWYIERTEQAKASPVRVFTPMGRGADFMAYPTERIDANQRALIAQSLALRYPEIKE</sequence>
<keyword evidence="1" id="KW-0472">Membrane</keyword>
<evidence type="ECO:0000313" key="4">
    <source>
        <dbReference type="Proteomes" id="UP000308149"/>
    </source>
</evidence>
<dbReference type="EMBL" id="CP040871">
    <property type="protein sequence ID" value="QDA57690.1"/>
    <property type="molecule type" value="Genomic_DNA"/>
</dbReference>
<feature type="transmembrane region" description="Helical" evidence="1">
    <location>
        <begin position="93"/>
        <end position="113"/>
    </location>
</feature>
<keyword evidence="1" id="KW-1133">Transmembrane helix</keyword>
<feature type="domain" description="NERD" evidence="2">
    <location>
        <begin position="127"/>
        <end position="245"/>
    </location>
</feature>
<dbReference type="RefSeq" id="WP_139716741.1">
    <property type="nucleotide sequence ID" value="NZ_CP040871.1"/>
</dbReference>
<proteinExistence type="predicted"/>
<evidence type="ECO:0000313" key="3">
    <source>
        <dbReference type="EMBL" id="QDA57690.1"/>
    </source>
</evidence>
<dbReference type="Pfam" id="PF08378">
    <property type="entry name" value="NERD"/>
    <property type="match status" value="1"/>
</dbReference>
<reference evidence="3 4" key="1">
    <citation type="submission" date="2019-06" db="EMBL/GenBank/DDBJ databases">
        <title>Thermomonas aquatica sp. nov., isolated from an industrial wastewater treatment plant.</title>
        <authorList>
            <person name="Jeon J.H."/>
            <person name="Park D.-S."/>
        </authorList>
    </citation>
    <scope>NUCLEOTIDE SEQUENCE [LARGE SCALE GENOMIC DNA]</scope>
    <source>
        <strain evidence="3 4">SY21</strain>
    </source>
</reference>
<dbReference type="InterPro" id="IPR011528">
    <property type="entry name" value="NERD"/>
</dbReference>
<feature type="transmembrane region" description="Helical" evidence="1">
    <location>
        <begin position="6"/>
        <end position="29"/>
    </location>
</feature>
<evidence type="ECO:0000259" key="2">
    <source>
        <dbReference type="PROSITE" id="PS50965"/>
    </source>
</evidence>